<gene>
    <name evidence="1" type="ORF">LCGC14_1612590</name>
</gene>
<name>A0A0F9I7T5_9ZZZZ</name>
<organism evidence="1">
    <name type="scientific">marine sediment metagenome</name>
    <dbReference type="NCBI Taxonomy" id="412755"/>
    <lineage>
        <taxon>unclassified sequences</taxon>
        <taxon>metagenomes</taxon>
        <taxon>ecological metagenomes</taxon>
    </lineage>
</organism>
<protein>
    <submittedName>
        <fullName evidence="1">Uncharacterized protein</fullName>
    </submittedName>
</protein>
<sequence>METEMTVRERVWFEAWETVASAVNCFEQEAATGWADHCLAMFDLKFPHHLEGMQDIQ</sequence>
<dbReference type="EMBL" id="LAZR01013073">
    <property type="protein sequence ID" value="KKM23696.1"/>
    <property type="molecule type" value="Genomic_DNA"/>
</dbReference>
<comment type="caution">
    <text evidence="1">The sequence shown here is derived from an EMBL/GenBank/DDBJ whole genome shotgun (WGS) entry which is preliminary data.</text>
</comment>
<evidence type="ECO:0000313" key="1">
    <source>
        <dbReference type="EMBL" id="KKM23696.1"/>
    </source>
</evidence>
<accession>A0A0F9I7T5</accession>
<proteinExistence type="predicted"/>
<reference evidence="1" key="1">
    <citation type="journal article" date="2015" name="Nature">
        <title>Complex archaea that bridge the gap between prokaryotes and eukaryotes.</title>
        <authorList>
            <person name="Spang A."/>
            <person name="Saw J.H."/>
            <person name="Jorgensen S.L."/>
            <person name="Zaremba-Niedzwiedzka K."/>
            <person name="Martijn J."/>
            <person name="Lind A.E."/>
            <person name="van Eijk R."/>
            <person name="Schleper C."/>
            <person name="Guy L."/>
            <person name="Ettema T.J."/>
        </authorList>
    </citation>
    <scope>NUCLEOTIDE SEQUENCE</scope>
</reference>
<dbReference type="AlphaFoldDB" id="A0A0F9I7T5"/>